<evidence type="ECO:0000256" key="5">
    <source>
        <dbReference type="ARBA" id="ARBA00022576"/>
    </source>
</evidence>
<name>A0A0B5FT49_9BACT</name>
<dbReference type="GO" id="GO:0030170">
    <property type="term" value="F:pyridoxal phosphate binding"/>
    <property type="evidence" value="ECO:0007669"/>
    <property type="project" value="InterPro"/>
</dbReference>
<dbReference type="Proteomes" id="UP000035036">
    <property type="component" value="Chromosome"/>
</dbReference>
<evidence type="ECO:0000313" key="12">
    <source>
        <dbReference type="Proteomes" id="UP000035036"/>
    </source>
</evidence>
<evidence type="ECO:0000313" key="11">
    <source>
        <dbReference type="EMBL" id="AJF07839.1"/>
    </source>
</evidence>
<dbReference type="SUPFAM" id="SSF53383">
    <property type="entry name" value="PLP-dependent transferases"/>
    <property type="match status" value="1"/>
</dbReference>
<dbReference type="GO" id="GO:0000105">
    <property type="term" value="P:L-histidine biosynthetic process"/>
    <property type="evidence" value="ECO:0007669"/>
    <property type="project" value="UniProtKB-UniRule"/>
</dbReference>
<evidence type="ECO:0000256" key="6">
    <source>
        <dbReference type="ARBA" id="ARBA00022679"/>
    </source>
</evidence>
<dbReference type="PROSITE" id="PS00599">
    <property type="entry name" value="AA_TRANSFER_CLASS_2"/>
    <property type="match status" value="1"/>
</dbReference>
<feature type="modified residue" description="N6-(pyridoxal phosphate)lysine" evidence="9">
    <location>
        <position position="212"/>
    </location>
</feature>
<dbReference type="Pfam" id="PF00155">
    <property type="entry name" value="Aminotran_1_2"/>
    <property type="match status" value="1"/>
</dbReference>
<dbReference type="InterPro" id="IPR015421">
    <property type="entry name" value="PyrdxlP-dep_Trfase_major"/>
</dbReference>
<evidence type="ECO:0000259" key="10">
    <source>
        <dbReference type="Pfam" id="PF00155"/>
    </source>
</evidence>
<gene>
    <name evidence="9" type="primary">hisC</name>
    <name evidence="11" type="ORF">GSUB_00805</name>
</gene>
<dbReference type="Gene3D" id="3.40.640.10">
    <property type="entry name" value="Type I PLP-dependent aspartate aminotransferase-like (Major domain)"/>
    <property type="match status" value="1"/>
</dbReference>
<feature type="domain" description="Aminotransferase class I/classII large" evidence="10">
    <location>
        <begin position="25"/>
        <end position="345"/>
    </location>
</feature>
<evidence type="ECO:0000256" key="8">
    <source>
        <dbReference type="ARBA" id="ARBA00047481"/>
    </source>
</evidence>
<evidence type="ECO:0000256" key="4">
    <source>
        <dbReference type="ARBA" id="ARBA00011738"/>
    </source>
</evidence>
<dbReference type="InterPro" id="IPR004839">
    <property type="entry name" value="Aminotransferase_I/II_large"/>
</dbReference>
<keyword evidence="7 9" id="KW-0663">Pyridoxal phosphate</keyword>
<sequence length="350" mass="39461">MIPLRDNIRNMAGYVPGFQPDDGQDWIKLNTNENPYPPSPAVREAILRELGEDGARLRQYPDAASRAGRQEAARLYGVDPAWVIMANGSDEVLNNLIRAFAGEGEEIAYVHPSYSYYATLAEIQGARVCTFGLTDKWELDGFPERYEGKLFFLTNPNAPLGFAYPREFIEELAGRVAGMLVVDEAYADFADDNALDLVHKYENLVVTRTLSKSYSLAGMRLGLAVARPEVIAALDKIRDHYNLDRLAQAAVTAALRDQEYFSRCVQRIRETRDWFSVELQVLDYSVIPSQGNYLFASPPDRDGKRVYDALYQRRILVRYFSDPALAHGLRISIGTREEMMATLDALREIG</sequence>
<evidence type="ECO:0000256" key="7">
    <source>
        <dbReference type="ARBA" id="ARBA00022898"/>
    </source>
</evidence>
<dbReference type="HOGENOM" id="CLU_017584_3_0_7"/>
<evidence type="ECO:0000256" key="1">
    <source>
        <dbReference type="ARBA" id="ARBA00001933"/>
    </source>
</evidence>
<dbReference type="PANTHER" id="PTHR43643">
    <property type="entry name" value="HISTIDINOL-PHOSPHATE AMINOTRANSFERASE 2"/>
    <property type="match status" value="1"/>
</dbReference>
<dbReference type="EC" id="2.6.1.9" evidence="9"/>
<dbReference type="EMBL" id="CP010311">
    <property type="protein sequence ID" value="AJF07839.1"/>
    <property type="molecule type" value="Genomic_DNA"/>
</dbReference>
<protein>
    <recommendedName>
        <fullName evidence="9">Histidinol-phosphate aminotransferase</fullName>
        <ecNumber evidence="9">2.6.1.9</ecNumber>
    </recommendedName>
    <alternativeName>
        <fullName evidence="9">Imidazole acetol-phosphate transaminase</fullName>
    </alternativeName>
</protein>
<dbReference type="NCBIfam" id="TIGR01141">
    <property type="entry name" value="hisC"/>
    <property type="match status" value="1"/>
</dbReference>
<keyword evidence="5 9" id="KW-0032">Aminotransferase</keyword>
<keyword evidence="9" id="KW-0028">Amino-acid biosynthesis</keyword>
<organism evidence="11 12">
    <name type="scientific">Geoalkalibacter subterraneus</name>
    <dbReference type="NCBI Taxonomy" id="483547"/>
    <lineage>
        <taxon>Bacteria</taxon>
        <taxon>Pseudomonadati</taxon>
        <taxon>Thermodesulfobacteriota</taxon>
        <taxon>Desulfuromonadia</taxon>
        <taxon>Desulfuromonadales</taxon>
        <taxon>Geoalkalibacteraceae</taxon>
        <taxon>Geoalkalibacter</taxon>
    </lineage>
</organism>
<dbReference type="KEGG" id="gsb:GSUB_00805"/>
<dbReference type="InterPro" id="IPR005861">
    <property type="entry name" value="HisP_aminotrans"/>
</dbReference>
<dbReference type="UniPathway" id="UPA00031">
    <property type="reaction ID" value="UER00012"/>
</dbReference>
<dbReference type="PANTHER" id="PTHR43643:SF3">
    <property type="entry name" value="HISTIDINOL-PHOSPHATE AMINOTRANSFERASE"/>
    <property type="match status" value="1"/>
</dbReference>
<dbReference type="CDD" id="cd00609">
    <property type="entry name" value="AAT_like"/>
    <property type="match status" value="1"/>
</dbReference>
<evidence type="ECO:0000256" key="9">
    <source>
        <dbReference type="HAMAP-Rule" id="MF_01023"/>
    </source>
</evidence>
<dbReference type="RefSeq" id="WP_040201858.1">
    <property type="nucleotide sequence ID" value="NZ_CP010311.1"/>
</dbReference>
<comment type="similarity">
    <text evidence="3 9">Belongs to the class-II pyridoxal-phosphate-dependent aminotransferase family. Histidinol-phosphate aminotransferase subfamily.</text>
</comment>
<dbReference type="InterPro" id="IPR001917">
    <property type="entry name" value="Aminotrans_II_pyridoxalP_BS"/>
</dbReference>
<dbReference type="OrthoDB" id="9813612at2"/>
<keyword evidence="9" id="KW-0368">Histidine biosynthesis</keyword>
<dbReference type="InterPro" id="IPR050106">
    <property type="entry name" value="HistidinolP_aminotransfase"/>
</dbReference>
<keyword evidence="12" id="KW-1185">Reference proteome</keyword>
<accession>A0A0B5FT49</accession>
<proteinExistence type="inferred from homology"/>
<dbReference type="STRING" id="483547.GSUB_00805"/>
<dbReference type="AlphaFoldDB" id="A0A0B5FT49"/>
<comment type="catalytic activity">
    <reaction evidence="8 9">
        <text>L-histidinol phosphate + 2-oxoglutarate = 3-(imidazol-4-yl)-2-oxopropyl phosphate + L-glutamate</text>
        <dbReference type="Rhea" id="RHEA:23744"/>
        <dbReference type="ChEBI" id="CHEBI:16810"/>
        <dbReference type="ChEBI" id="CHEBI:29985"/>
        <dbReference type="ChEBI" id="CHEBI:57766"/>
        <dbReference type="ChEBI" id="CHEBI:57980"/>
        <dbReference type="EC" id="2.6.1.9"/>
    </reaction>
</comment>
<keyword evidence="6 9" id="KW-0808">Transferase</keyword>
<dbReference type="Gene3D" id="3.90.1150.10">
    <property type="entry name" value="Aspartate Aminotransferase, domain 1"/>
    <property type="match status" value="1"/>
</dbReference>
<dbReference type="InterPro" id="IPR015422">
    <property type="entry name" value="PyrdxlP-dep_Trfase_small"/>
</dbReference>
<dbReference type="HAMAP" id="MF_01023">
    <property type="entry name" value="HisC_aminotrans_2"/>
    <property type="match status" value="1"/>
</dbReference>
<evidence type="ECO:0000256" key="3">
    <source>
        <dbReference type="ARBA" id="ARBA00007970"/>
    </source>
</evidence>
<comment type="cofactor">
    <cofactor evidence="1 9">
        <name>pyridoxal 5'-phosphate</name>
        <dbReference type="ChEBI" id="CHEBI:597326"/>
    </cofactor>
</comment>
<dbReference type="GO" id="GO:0004400">
    <property type="term" value="F:histidinol-phosphate transaminase activity"/>
    <property type="evidence" value="ECO:0007669"/>
    <property type="project" value="UniProtKB-UniRule"/>
</dbReference>
<reference evidence="11 12" key="1">
    <citation type="journal article" date="2015" name="Genome Announc.">
        <title>Genomes of Geoalkalibacter ferrihydriticus Z-0531T and Geoalkalibacter subterraneus Red1T, Two Haloalkaliphilic Metal-Reducing Deltaproteobacteria.</title>
        <authorList>
            <person name="Badalamenti J.P."/>
            <person name="Krajmalnik-Brown R."/>
            <person name="Torres C.I."/>
            <person name="Bond D.R."/>
        </authorList>
    </citation>
    <scope>NUCLEOTIDE SEQUENCE [LARGE SCALE GENOMIC DNA]</scope>
    <source>
        <strain evidence="11 12">Red1</strain>
    </source>
</reference>
<comment type="subunit">
    <text evidence="4 9">Homodimer.</text>
</comment>
<dbReference type="InterPro" id="IPR015424">
    <property type="entry name" value="PyrdxlP-dep_Trfase"/>
</dbReference>
<evidence type="ECO:0000256" key="2">
    <source>
        <dbReference type="ARBA" id="ARBA00005011"/>
    </source>
</evidence>
<comment type="pathway">
    <text evidence="2 9">Amino-acid biosynthesis; L-histidine biosynthesis; L-histidine from 5-phospho-alpha-D-ribose 1-diphosphate: step 7/9.</text>
</comment>